<name>A0A918JMH4_9BURK</name>
<keyword evidence="3" id="KW-0732">Signal</keyword>
<evidence type="ECO:0000313" key="6">
    <source>
        <dbReference type="Proteomes" id="UP000608345"/>
    </source>
</evidence>
<evidence type="ECO:0000313" key="5">
    <source>
        <dbReference type="EMBL" id="GGW83567.1"/>
    </source>
</evidence>
<evidence type="ECO:0000256" key="1">
    <source>
        <dbReference type="SAM" id="Coils"/>
    </source>
</evidence>
<reference evidence="5" key="1">
    <citation type="journal article" date="2014" name="Int. J. Syst. Evol. Microbiol.">
        <title>Complete genome sequence of Corynebacterium casei LMG S-19264T (=DSM 44701T), isolated from a smear-ripened cheese.</title>
        <authorList>
            <consortium name="US DOE Joint Genome Institute (JGI-PGF)"/>
            <person name="Walter F."/>
            <person name="Albersmeier A."/>
            <person name="Kalinowski J."/>
            <person name="Ruckert C."/>
        </authorList>
    </citation>
    <scope>NUCLEOTIDE SEQUENCE</scope>
    <source>
        <strain evidence="5">KCTC 23732</strain>
    </source>
</reference>
<gene>
    <name evidence="5" type="ORF">GCM10011450_12010</name>
</gene>
<feature type="domain" description="M23ase beta-sheet core" evidence="4">
    <location>
        <begin position="435"/>
        <end position="528"/>
    </location>
</feature>
<feature type="region of interest" description="Disordered" evidence="2">
    <location>
        <begin position="384"/>
        <end position="412"/>
    </location>
</feature>
<evidence type="ECO:0000259" key="4">
    <source>
        <dbReference type="Pfam" id="PF01551"/>
    </source>
</evidence>
<dbReference type="InterPro" id="IPR050570">
    <property type="entry name" value="Cell_wall_metabolism_enzyme"/>
</dbReference>
<dbReference type="EMBL" id="BMYS01000006">
    <property type="protein sequence ID" value="GGW83567.1"/>
    <property type="molecule type" value="Genomic_DNA"/>
</dbReference>
<dbReference type="Gene3D" id="2.70.70.10">
    <property type="entry name" value="Glucose Permease (Domain IIA)"/>
    <property type="match status" value="1"/>
</dbReference>
<evidence type="ECO:0000256" key="2">
    <source>
        <dbReference type="SAM" id="MobiDB-lite"/>
    </source>
</evidence>
<protein>
    <submittedName>
        <fullName evidence="5">Peptidase</fullName>
    </submittedName>
</protein>
<dbReference type="InterPro" id="IPR011055">
    <property type="entry name" value="Dup_hybrid_motif"/>
</dbReference>
<dbReference type="Gene3D" id="6.10.250.3150">
    <property type="match status" value="1"/>
</dbReference>
<feature type="signal peptide" evidence="3">
    <location>
        <begin position="1"/>
        <end position="21"/>
    </location>
</feature>
<evidence type="ECO:0000256" key="3">
    <source>
        <dbReference type="SAM" id="SignalP"/>
    </source>
</evidence>
<feature type="coiled-coil region" evidence="1">
    <location>
        <begin position="160"/>
        <end position="283"/>
    </location>
</feature>
<dbReference type="PANTHER" id="PTHR21666:SF270">
    <property type="entry name" value="MUREIN HYDROLASE ACTIVATOR ENVC"/>
    <property type="match status" value="1"/>
</dbReference>
<dbReference type="AlphaFoldDB" id="A0A918JMH4"/>
<dbReference type="SUPFAM" id="SSF51261">
    <property type="entry name" value="Duplicated hybrid motif"/>
    <property type="match status" value="1"/>
</dbReference>
<comment type="caution">
    <text evidence="5">The sequence shown here is derived from an EMBL/GenBank/DDBJ whole genome shotgun (WGS) entry which is preliminary data.</text>
</comment>
<dbReference type="Proteomes" id="UP000608345">
    <property type="component" value="Unassembled WGS sequence"/>
</dbReference>
<reference evidence="5" key="2">
    <citation type="submission" date="2020-09" db="EMBL/GenBank/DDBJ databases">
        <authorList>
            <person name="Sun Q."/>
            <person name="Kim S."/>
        </authorList>
    </citation>
    <scope>NUCLEOTIDE SEQUENCE</scope>
    <source>
        <strain evidence="5">KCTC 23732</strain>
    </source>
</reference>
<feature type="coiled-coil region" evidence="1">
    <location>
        <begin position="24"/>
        <end position="100"/>
    </location>
</feature>
<proteinExistence type="predicted"/>
<sequence>MNRWVICVSLFVLLSAGPVMAQTTAALSEQQKMAEKQKARLQNQIEEIHKKIKAQESDKQDVTEELRKSETEISNINARLDDLKAQGERAKKELGELRKQQDRQQKIMELRREELAAQMRAQYTSGLSPWAALLSGEDAQQIGRDLTYLGYVSKARVERVQKLETEIARLDELKKKAADRQKTLDRLAEQTRVGKKELESEQTKHATVLKKIEKDLADRRSQAAKLAQDEKRLNSLIDDIQKNISTQLEQARQARIAQEKAEAEKRRAALRQKEQEAALAREQAARAAIVAKQAEAQTELAYVVLQSAVVNQEKQTLALNQAQQQVAQAQDERQRQQALQQEQSVRQQTEQARQELALARQQAENAEIERAKAQIKKEKEEQAALLAQKAREDERRAAANAQSGATGLQKGAPWPVRGALQGRFGTTRPDTGGVWRGILISANEGTPVRAIAGGQLVFSSWVRGFGNLVIIDHGNNYMSVYGYNQSIMGSVGDSVRAGQTIARVGSTGGQVDPALYFEIRNGSTPVDPLNWLSR</sequence>
<dbReference type="InterPro" id="IPR038077">
    <property type="entry name" value="Troponin_sf"/>
</dbReference>
<dbReference type="CDD" id="cd12797">
    <property type="entry name" value="M23_peptidase"/>
    <property type="match status" value="1"/>
</dbReference>
<dbReference type="Pfam" id="PF01551">
    <property type="entry name" value="Peptidase_M23"/>
    <property type="match status" value="1"/>
</dbReference>
<dbReference type="GO" id="GO:0004222">
    <property type="term" value="F:metalloendopeptidase activity"/>
    <property type="evidence" value="ECO:0007669"/>
    <property type="project" value="TreeGrafter"/>
</dbReference>
<dbReference type="PANTHER" id="PTHR21666">
    <property type="entry name" value="PEPTIDASE-RELATED"/>
    <property type="match status" value="1"/>
</dbReference>
<dbReference type="SUPFAM" id="SSF90250">
    <property type="entry name" value="Troponin coil-coiled subunits"/>
    <property type="match status" value="1"/>
</dbReference>
<dbReference type="RefSeq" id="WP_229793908.1">
    <property type="nucleotide sequence ID" value="NZ_BAABFY010000054.1"/>
</dbReference>
<accession>A0A918JMH4</accession>
<dbReference type="InterPro" id="IPR016047">
    <property type="entry name" value="M23ase_b-sheet_dom"/>
</dbReference>
<keyword evidence="6" id="KW-1185">Reference proteome</keyword>
<dbReference type="FunFam" id="2.70.70.10:FF:000003">
    <property type="entry name" value="Murein hydrolase activator EnvC"/>
    <property type="match status" value="1"/>
</dbReference>
<keyword evidence="1" id="KW-0175">Coiled coil</keyword>
<organism evidence="5 6">
    <name type="scientific">Advenella faeciporci</name>
    <dbReference type="NCBI Taxonomy" id="797535"/>
    <lineage>
        <taxon>Bacteria</taxon>
        <taxon>Pseudomonadati</taxon>
        <taxon>Pseudomonadota</taxon>
        <taxon>Betaproteobacteria</taxon>
        <taxon>Burkholderiales</taxon>
        <taxon>Alcaligenaceae</taxon>
    </lineage>
</organism>
<feature type="chain" id="PRO_5036903710" evidence="3">
    <location>
        <begin position="22"/>
        <end position="534"/>
    </location>
</feature>